<gene>
    <name evidence="2" type="ORF">HPBE_LOCUS7582</name>
</gene>
<reference evidence="4" key="2">
    <citation type="submission" date="2019-09" db="UniProtKB">
        <authorList>
            <consortium name="WormBaseParasite"/>
        </authorList>
    </citation>
    <scope>IDENTIFICATION</scope>
</reference>
<accession>A0A183FKC7</accession>
<evidence type="ECO:0000256" key="1">
    <source>
        <dbReference type="SAM" id="Phobius"/>
    </source>
</evidence>
<sequence>MILPIYHIRITGVLVAISMASNSGLIYMILNFTSKEVGKYKYILLAFAVFNVLYSAVNISVLPVGYLRSGIVVYRHRHFIEFPNNRITPFLVIRMKESYYIARMCGNFFWRKRKTKEGTETFKMAGNQNTKETEMTHVRQFFKNCFYCTFSCSELCEQQNLPQINAHPHHNIA</sequence>
<dbReference type="Proteomes" id="UP000050761">
    <property type="component" value="Unassembled WGS sequence"/>
</dbReference>
<dbReference type="OrthoDB" id="5804116at2759"/>
<accession>A0A3P8BLD3</accession>
<feature type="transmembrane region" description="Helical" evidence="1">
    <location>
        <begin position="42"/>
        <end position="67"/>
    </location>
</feature>
<name>A0A183FKC7_HELPZ</name>
<keyword evidence="1" id="KW-0472">Membrane</keyword>
<dbReference type="PANTHER" id="PTHR22943:SF248">
    <property type="entry name" value="SEVEN TM RECEPTOR"/>
    <property type="match status" value="1"/>
</dbReference>
<proteinExistence type="predicted"/>
<keyword evidence="3" id="KW-1185">Reference proteome</keyword>
<reference evidence="2 3" key="1">
    <citation type="submission" date="2018-11" db="EMBL/GenBank/DDBJ databases">
        <authorList>
            <consortium name="Pathogen Informatics"/>
        </authorList>
    </citation>
    <scope>NUCLEOTIDE SEQUENCE [LARGE SCALE GENOMIC DNA]</scope>
</reference>
<dbReference type="WBParaSite" id="HPBE_0000758101-mRNA-1">
    <property type="protein sequence ID" value="HPBE_0000758101-mRNA-1"/>
    <property type="gene ID" value="HPBE_0000758101"/>
</dbReference>
<dbReference type="PANTHER" id="PTHR22943">
    <property type="entry name" value="7-TRANSMEMBRANE DOMAIN RECEPTOR C.ELEGANS"/>
    <property type="match status" value="1"/>
</dbReference>
<dbReference type="AlphaFoldDB" id="A0A183FKC7"/>
<keyword evidence="1" id="KW-0812">Transmembrane</keyword>
<dbReference type="Pfam" id="PF10326">
    <property type="entry name" value="7TM_GPCR_Str"/>
    <property type="match status" value="1"/>
</dbReference>
<evidence type="ECO:0000313" key="3">
    <source>
        <dbReference type="Proteomes" id="UP000050761"/>
    </source>
</evidence>
<protein>
    <submittedName>
        <fullName evidence="4">G protein-coupled receptor</fullName>
    </submittedName>
</protein>
<dbReference type="EMBL" id="UZAH01025925">
    <property type="protein sequence ID" value="VDO72842.1"/>
    <property type="molecule type" value="Genomic_DNA"/>
</dbReference>
<evidence type="ECO:0000313" key="4">
    <source>
        <dbReference type="WBParaSite" id="HPBE_0000758101-mRNA-1"/>
    </source>
</evidence>
<evidence type="ECO:0000313" key="2">
    <source>
        <dbReference type="EMBL" id="VDO72842.1"/>
    </source>
</evidence>
<dbReference type="InterPro" id="IPR019428">
    <property type="entry name" value="7TM_GPCR_serpentine_rcpt_Str"/>
</dbReference>
<keyword evidence="1" id="KW-1133">Transmembrane helix</keyword>
<organism evidence="3 4">
    <name type="scientific">Heligmosomoides polygyrus</name>
    <name type="common">Parasitic roundworm</name>
    <dbReference type="NCBI Taxonomy" id="6339"/>
    <lineage>
        <taxon>Eukaryota</taxon>
        <taxon>Metazoa</taxon>
        <taxon>Ecdysozoa</taxon>
        <taxon>Nematoda</taxon>
        <taxon>Chromadorea</taxon>
        <taxon>Rhabditida</taxon>
        <taxon>Rhabditina</taxon>
        <taxon>Rhabditomorpha</taxon>
        <taxon>Strongyloidea</taxon>
        <taxon>Heligmosomidae</taxon>
        <taxon>Heligmosomoides</taxon>
    </lineage>
</organism>
<feature type="transmembrane region" description="Helical" evidence="1">
    <location>
        <begin position="12"/>
        <end position="30"/>
    </location>
</feature>